<reference evidence="3 4" key="1">
    <citation type="submission" date="2006-10" db="EMBL/GenBank/DDBJ databases">
        <title>Complete sequence of chromosome of Pelobacter propionicus DSM 2379.</title>
        <authorList>
            <consortium name="US DOE Joint Genome Institute"/>
            <person name="Copeland A."/>
            <person name="Lucas S."/>
            <person name="Lapidus A."/>
            <person name="Barry K."/>
            <person name="Detter J.C."/>
            <person name="Glavina del Rio T."/>
            <person name="Hammon N."/>
            <person name="Israni S."/>
            <person name="Dalin E."/>
            <person name="Tice H."/>
            <person name="Pitluck S."/>
            <person name="Saunders E."/>
            <person name="Brettin T."/>
            <person name="Bruce D."/>
            <person name="Han C."/>
            <person name="Tapia R."/>
            <person name="Schmutz J."/>
            <person name="Larimer F."/>
            <person name="Land M."/>
            <person name="Hauser L."/>
            <person name="Kyrpides N."/>
            <person name="Kim E."/>
            <person name="Lovley D."/>
            <person name="Richardson P."/>
        </authorList>
    </citation>
    <scope>NUCLEOTIDE SEQUENCE [LARGE SCALE GENOMIC DNA]</scope>
    <source>
        <strain evidence="4">DSM 2379 / NBRC 103807 / OttBd1</strain>
    </source>
</reference>
<sequence length="331" mass="36467">MKRCARLTGMQLLLCLFLLSMPMAVSAETETGQAQQPPIGQQLVREGAFAIKLAEALEIVSTDNEVEAESKLAEVGIVPRNGWIADYPVTPDIIAELQGAVRASAEANKLHFEKDEALGRFQRVNQELSLGIRPYAEGDKAPDSQPKANGYPNPAVINNYYYQQGPPVVTYYTPPRDYYYLYSWIPSPFWSFGFWFPGFYVMNDFHLVVHGGYSVSNHYNDHRMHRVYRVDPRARYHGRTYGGIGVSRPRGFLSTGVPHSDRTIFNGSRNRAPSGYRGSGMPTTGGRTYGTAPRGSAPSFHRAPSGGSHRSMGGMTAPSRGGAPSGGGRRR</sequence>
<dbReference type="STRING" id="338966.Ppro_2201"/>
<evidence type="ECO:0000256" key="2">
    <source>
        <dbReference type="SAM" id="SignalP"/>
    </source>
</evidence>
<feature type="chain" id="PRO_5002632325" description="DUF3300 domain-containing protein" evidence="2">
    <location>
        <begin position="28"/>
        <end position="331"/>
    </location>
</feature>
<name>A1AR38_PELPD</name>
<organism evidence="3 4">
    <name type="scientific">Pelobacter propionicus (strain DSM 2379 / NBRC 103807 / OttBd1)</name>
    <dbReference type="NCBI Taxonomy" id="338966"/>
    <lineage>
        <taxon>Bacteria</taxon>
        <taxon>Pseudomonadati</taxon>
        <taxon>Thermodesulfobacteriota</taxon>
        <taxon>Desulfuromonadia</taxon>
        <taxon>Desulfuromonadales</taxon>
        <taxon>Desulfuromonadaceae</taxon>
        <taxon>Pelobacter</taxon>
    </lineage>
</organism>
<evidence type="ECO:0000256" key="1">
    <source>
        <dbReference type="SAM" id="MobiDB-lite"/>
    </source>
</evidence>
<keyword evidence="4" id="KW-1185">Reference proteome</keyword>
<keyword evidence="2" id="KW-0732">Signal</keyword>
<accession>A1AR38</accession>
<protein>
    <recommendedName>
        <fullName evidence="5">DUF3300 domain-containing protein</fullName>
    </recommendedName>
</protein>
<dbReference type="EMBL" id="CP000482">
    <property type="protein sequence ID" value="ABK99808.1"/>
    <property type="molecule type" value="Genomic_DNA"/>
</dbReference>
<evidence type="ECO:0000313" key="4">
    <source>
        <dbReference type="Proteomes" id="UP000006732"/>
    </source>
</evidence>
<gene>
    <name evidence="3" type="ordered locus">Ppro_2201</name>
</gene>
<feature type="region of interest" description="Disordered" evidence="1">
    <location>
        <begin position="257"/>
        <end position="331"/>
    </location>
</feature>
<evidence type="ECO:0008006" key="5">
    <source>
        <dbReference type="Google" id="ProtNLM"/>
    </source>
</evidence>
<proteinExistence type="predicted"/>
<feature type="signal peptide" evidence="2">
    <location>
        <begin position="1"/>
        <end position="27"/>
    </location>
</feature>
<dbReference type="KEGG" id="ppd:Ppro_2201"/>
<evidence type="ECO:0000313" key="3">
    <source>
        <dbReference type="EMBL" id="ABK99808.1"/>
    </source>
</evidence>
<dbReference type="AlphaFoldDB" id="A1AR38"/>
<dbReference type="Proteomes" id="UP000006732">
    <property type="component" value="Chromosome"/>
</dbReference>
<dbReference type="HOGENOM" id="CLU_813201_0_0_7"/>